<gene>
    <name evidence="3" type="ORF">DCF25_01370</name>
</gene>
<feature type="transmembrane region" description="Helical" evidence="2">
    <location>
        <begin position="145"/>
        <end position="169"/>
    </location>
</feature>
<dbReference type="AlphaFoldDB" id="A0A2W4V1V2"/>
<evidence type="ECO:0000256" key="1">
    <source>
        <dbReference type="SAM" id="MobiDB-lite"/>
    </source>
</evidence>
<keyword evidence="2" id="KW-0812">Transmembrane</keyword>
<protein>
    <submittedName>
        <fullName evidence="3">Uncharacterized protein</fullName>
    </submittedName>
</protein>
<evidence type="ECO:0000313" key="3">
    <source>
        <dbReference type="EMBL" id="PZO23099.1"/>
    </source>
</evidence>
<evidence type="ECO:0000256" key="2">
    <source>
        <dbReference type="SAM" id="Phobius"/>
    </source>
</evidence>
<reference evidence="3 4" key="2">
    <citation type="submission" date="2018-06" db="EMBL/GenBank/DDBJ databases">
        <title>Metagenomic assembly of (sub)arctic Cyanobacteria and their associated microbiome from non-axenic cultures.</title>
        <authorList>
            <person name="Baurain D."/>
        </authorList>
    </citation>
    <scope>NUCLEOTIDE SEQUENCE [LARGE SCALE GENOMIC DNA]</scope>
    <source>
        <strain evidence="3">ULC129bin1</strain>
    </source>
</reference>
<proteinExistence type="predicted"/>
<comment type="caution">
    <text evidence="3">The sequence shown here is derived from an EMBL/GenBank/DDBJ whole genome shotgun (WGS) entry which is preliminary data.</text>
</comment>
<dbReference type="EMBL" id="QBMC01000004">
    <property type="protein sequence ID" value="PZO23099.1"/>
    <property type="molecule type" value="Genomic_DNA"/>
</dbReference>
<keyword evidence="2" id="KW-0472">Membrane</keyword>
<sequence>MINPASETFGQARQGSVAAIIQVLNEQLADHGIRTRAVVADGMLQILCEAAGAKQLDQETVVNRVRHVLETISPNRIRKVKINSRTVKEEQLLWLEEINRNPENALLWSEIIILKQPFFAQRWVRDRKLRSAGPLIKDVTDPEPVVSFSTMFISGLGLIALILGALWLFREDLGIGKTNIAENTATSAEQPALNPPNEETLAIGDADQNPADRAANTTPSNLPESGDRNPPTATKKLPSDNTPIPSDGGSSGPTEDAFAEAVRIAGKAAEDGLTASSSAEWLALASLWQRASDLMGEIPAGNDRYSVAQNRVSAYKANSKAALQKAEAAQ</sequence>
<dbReference type="Proteomes" id="UP000249354">
    <property type="component" value="Unassembled WGS sequence"/>
</dbReference>
<name>A0A2W4V1V2_9CYAN</name>
<organism evidence="3 4">
    <name type="scientific">Leptolyngbya foveolarum</name>
    <dbReference type="NCBI Taxonomy" id="47253"/>
    <lineage>
        <taxon>Bacteria</taxon>
        <taxon>Bacillati</taxon>
        <taxon>Cyanobacteriota</taxon>
        <taxon>Cyanophyceae</taxon>
        <taxon>Leptolyngbyales</taxon>
        <taxon>Leptolyngbyaceae</taxon>
        <taxon>Leptolyngbya group</taxon>
        <taxon>Leptolyngbya</taxon>
    </lineage>
</organism>
<evidence type="ECO:0000313" key="4">
    <source>
        <dbReference type="Proteomes" id="UP000249354"/>
    </source>
</evidence>
<keyword evidence="2" id="KW-1133">Transmembrane helix</keyword>
<feature type="region of interest" description="Disordered" evidence="1">
    <location>
        <begin position="186"/>
        <end position="255"/>
    </location>
</feature>
<accession>A0A2W4V1V2</accession>
<reference evidence="4" key="1">
    <citation type="submission" date="2018-04" db="EMBL/GenBank/DDBJ databases">
        <authorList>
            <person name="Cornet L."/>
        </authorList>
    </citation>
    <scope>NUCLEOTIDE SEQUENCE [LARGE SCALE GENOMIC DNA]</scope>
</reference>